<dbReference type="STRING" id="671143.DAMO_2869"/>
<name>D5MLN5_METO1</name>
<accession>D5MLN5</accession>
<dbReference type="NCBIfam" id="TIGR03187">
    <property type="entry name" value="DGQHR"/>
    <property type="match status" value="1"/>
</dbReference>
<protein>
    <recommendedName>
        <fullName evidence="3">DGQHR domain protein</fullName>
    </recommendedName>
</protein>
<dbReference type="EMBL" id="FP565575">
    <property type="protein sequence ID" value="CBE69942.1"/>
    <property type="molecule type" value="Genomic_DNA"/>
</dbReference>
<dbReference type="InterPro" id="IPR017642">
    <property type="entry name" value="DNA_S_mod_DndB"/>
</dbReference>
<sequence length="785" mass="90522">MNNSATECYLGPLLTDPSRIRREAVRRRKLFDEKSVSADTIPDHEAKGWQVDRKLKRLTKVRREKEIDERLENRLWMLLCKLGYPEISDGRNFSVLIERKGAEPLRKQIDVFGKDDETIIVAECKASEKLTRRSLQKDIEEFANLKGSISNAVRKHYGSDVKLKIIWLLVTENIIWSAPDKQRALGQNIRIITERELRYYVQIADHLGKAARYQFLAEFLKDQQIPELSGKVVPAIKGKLGGKPFYCFITTPRHLLKISFVNHRSLNDPEGAPTYQRLVSRSRLRDIGEFIKTGGYFPNNLIINFTRAVRFDKVTQNEVANVTFGNLYLPDRYRSAWIIDGQHRLYGFSPIHDKYLDQNVIVVAFEMLPKAEEANLFVTINHEQKSVPKHLLDDLEGELKWGSSIPSERIGAISARLINCLNADLGEPFYNRITQQGMPSTNKTCLTIPALKEALRRSGLLGRALLNNSNYELGALCGCTDSETLDRARSAINQYFGFIRNANLSEWENGRDGYLCTNVAVQAYIMLMGALVKYWEANTAADAREMTVEDVMIGIEEYMKSIEDFLESSTPSQIKAAFQVPFGSGGPPEYYYRLCRMIKTKYSDFQPEGLQQWEEEQSEERIQEADSKLKDTVSEMRKFIFDVFRAIHGEDKGAYWDKGVPDKALKADAYKRSLDYEVEERLPLETYLEVVEMKKIVENRQNWPLFKTVFNIPEPGEKGLAKNLKWMNRINELRRIPAHPARERHYKVEDFEYIDFIYDELMTRLKEAQENPVLEANPDAEDEDA</sequence>
<evidence type="ECO:0000313" key="1">
    <source>
        <dbReference type="EMBL" id="CBE69942.1"/>
    </source>
</evidence>
<dbReference type="HOGENOM" id="CLU_365137_0_0_0"/>
<evidence type="ECO:0000313" key="2">
    <source>
        <dbReference type="Proteomes" id="UP000006898"/>
    </source>
</evidence>
<evidence type="ECO:0008006" key="3">
    <source>
        <dbReference type="Google" id="ProtNLM"/>
    </source>
</evidence>
<dbReference type="PATRIC" id="fig|671143.5.peg.2516"/>
<dbReference type="KEGG" id="mox:DAMO_2869"/>
<dbReference type="Proteomes" id="UP000006898">
    <property type="component" value="Chromosome"/>
</dbReference>
<dbReference type="eggNOG" id="ENOG502Z7Y8">
    <property type="taxonomic scope" value="Bacteria"/>
</dbReference>
<dbReference type="AlphaFoldDB" id="D5MLN5"/>
<dbReference type="Pfam" id="PF14072">
    <property type="entry name" value="DndB"/>
    <property type="match status" value="1"/>
</dbReference>
<gene>
    <name evidence="1" type="ORF">DAMO_2869</name>
</gene>
<dbReference type="CDD" id="cd16413">
    <property type="entry name" value="DGQHR_domain"/>
    <property type="match status" value="1"/>
</dbReference>
<proteinExistence type="predicted"/>
<dbReference type="InterPro" id="IPR017601">
    <property type="entry name" value="DGQHR-contain_dom"/>
</dbReference>
<reference evidence="1 2" key="1">
    <citation type="journal article" date="2010" name="Nature">
        <title>Nitrite-driven anaerobic methane oxidation by oxygenic bacteria.</title>
        <authorList>
            <person name="Ettwig K.F."/>
            <person name="Butler M.K."/>
            <person name="Le Paslier D."/>
            <person name="Pelletier E."/>
            <person name="Mangenot S."/>
            <person name="Kuypers M.M.M."/>
            <person name="Schreiber F."/>
            <person name="Dutilh B.E."/>
            <person name="Zedelius J."/>
            <person name="de Beer D."/>
            <person name="Gloerich J."/>
            <person name="Wessels H.J.C.T."/>
            <person name="van Allen T."/>
            <person name="Luesken F."/>
            <person name="Wu M."/>
            <person name="van de Pas-Schoonen K.T."/>
            <person name="Op den Camp H.J.M."/>
            <person name="Janssen-Megens E.M."/>
            <person name="Francoijs K-J."/>
            <person name="Stunnenberg H."/>
            <person name="Weissenbach J."/>
            <person name="Jetten M.S.M."/>
            <person name="Strous M."/>
        </authorList>
    </citation>
    <scope>NUCLEOTIDE SEQUENCE [LARGE SCALE GENOMIC DNA]</scope>
</reference>
<organism evidence="1 2">
    <name type="scientific">Methylomirabilis oxygeniifera</name>
    <dbReference type="NCBI Taxonomy" id="671143"/>
    <lineage>
        <taxon>Bacteria</taxon>
        <taxon>Candidatus Methylomirabilota</taxon>
        <taxon>Candidatus Methylomirabilia</taxon>
        <taxon>Candidatus Methylomirabilales</taxon>
        <taxon>Candidatus Methylomirabilaceae</taxon>
        <taxon>Candidatus Methylomirabilis</taxon>
    </lineage>
</organism>